<accession>A0A839ITP1</accession>
<comment type="caution">
    <text evidence="1">The sequence shown here is derived from an EMBL/GenBank/DDBJ whole genome shotgun (WGS) entry which is preliminary data.</text>
</comment>
<dbReference type="Proteomes" id="UP000565262">
    <property type="component" value="Unassembled WGS sequence"/>
</dbReference>
<dbReference type="Gene3D" id="1.10.645.10">
    <property type="entry name" value="Cytochrome-c3 Hydrogenase, chain B"/>
    <property type="match status" value="1"/>
</dbReference>
<dbReference type="EMBL" id="JACJFM010000033">
    <property type="protein sequence ID" value="MBB1488695.1"/>
    <property type="molecule type" value="Genomic_DNA"/>
</dbReference>
<dbReference type="AlphaFoldDB" id="A0A839ITP1"/>
<dbReference type="RefSeq" id="WP_182810467.1">
    <property type="nucleotide sequence ID" value="NZ_JACJFM010000033.1"/>
</dbReference>
<evidence type="ECO:0000313" key="1">
    <source>
        <dbReference type="EMBL" id="MBB1488695.1"/>
    </source>
</evidence>
<gene>
    <name evidence="1" type="ORF">H4O21_18985</name>
</gene>
<name>A0A839ITP1_9GAMM</name>
<keyword evidence="2" id="KW-1185">Reference proteome</keyword>
<sequence length="410" mass="46688">MFNQRIVIKAGADGRLDIVSRQQLPVERLLMNKPINQAAVMIPGLFSLCSEAHCLAATLLADPELQTAQGRLADNRDWVSSEIHLPEMQLKRFQGERLREALLSLVRLEQFFSNANTGYSAEFRNQVSVQKKAAVSAVQKQQRILQWFGRWKEACHAVEKGACTHCDSTEILNQRAEELSHLYAECWPESVWEKWLDLSAIYEFSVPDSSSLSFDAQDFSVPTTTAGLNKQSSTRLTPDWLDRFHRYQNKPVSQWPLSQWDCQQSQRWQESIHKRSEDIVANSLIKYRQIIAQQIKALQENNLPLVETDFSLQSANAKISAGQWGVDAVAQVMTARGPLLHFCRLDQNRDVQDYRILAPTERNFACHGVLSRWWQACVELEKGNSEQLQLLTLLLDACVEVSIEGEGIYA</sequence>
<evidence type="ECO:0000313" key="2">
    <source>
        <dbReference type="Proteomes" id="UP000565262"/>
    </source>
</evidence>
<reference evidence="1 2" key="1">
    <citation type="submission" date="2020-08" db="EMBL/GenBank/DDBJ databases">
        <title>Oceanospirillum sp. nov. isolated from marine sediment.</title>
        <authorList>
            <person name="Ji X."/>
        </authorList>
    </citation>
    <scope>NUCLEOTIDE SEQUENCE [LARGE SCALE GENOMIC DNA]</scope>
    <source>
        <strain evidence="1 2">D5</strain>
    </source>
</reference>
<protein>
    <submittedName>
        <fullName evidence="1">Uncharacterized protein</fullName>
    </submittedName>
</protein>
<proteinExistence type="predicted"/>
<organism evidence="1 2">
    <name type="scientific">Oceanospirillum sediminis</name>
    <dbReference type="NCBI Taxonomy" id="2760088"/>
    <lineage>
        <taxon>Bacteria</taxon>
        <taxon>Pseudomonadati</taxon>
        <taxon>Pseudomonadota</taxon>
        <taxon>Gammaproteobacteria</taxon>
        <taxon>Oceanospirillales</taxon>
        <taxon>Oceanospirillaceae</taxon>
        <taxon>Oceanospirillum</taxon>
    </lineage>
</organism>
<dbReference type="InterPro" id="IPR029014">
    <property type="entry name" value="NiFe-Hase_large"/>
</dbReference>